<dbReference type="GO" id="GO:0005509">
    <property type="term" value="F:calcium ion binding"/>
    <property type="evidence" value="ECO:0007669"/>
    <property type="project" value="InterPro"/>
</dbReference>
<organism evidence="9 10">
    <name type="scientific">Cimex lectularius</name>
    <name type="common">Bed bug</name>
    <name type="synonym">Acanthia lectularia</name>
    <dbReference type="NCBI Taxonomy" id="79782"/>
    <lineage>
        <taxon>Eukaryota</taxon>
        <taxon>Metazoa</taxon>
        <taxon>Ecdysozoa</taxon>
        <taxon>Arthropoda</taxon>
        <taxon>Hexapoda</taxon>
        <taxon>Insecta</taxon>
        <taxon>Pterygota</taxon>
        <taxon>Neoptera</taxon>
        <taxon>Paraneoptera</taxon>
        <taxon>Hemiptera</taxon>
        <taxon>Heteroptera</taxon>
        <taxon>Panheteroptera</taxon>
        <taxon>Cimicomorpha</taxon>
        <taxon>Cimicidae</taxon>
        <taxon>Cimex</taxon>
    </lineage>
</organism>
<evidence type="ECO:0000256" key="1">
    <source>
        <dbReference type="ARBA" id="ARBA00004141"/>
    </source>
</evidence>
<protein>
    <recommendedName>
        <fullName evidence="8">EF-hand domain-containing protein</fullName>
    </recommendedName>
</protein>
<feature type="transmembrane region" description="Helical" evidence="7">
    <location>
        <begin position="174"/>
        <end position="201"/>
    </location>
</feature>
<feature type="transmembrane region" description="Helical" evidence="7">
    <location>
        <begin position="207"/>
        <end position="225"/>
    </location>
</feature>
<comment type="similarity">
    <text evidence="2">Belongs to the peptidase S54 family.</text>
</comment>
<evidence type="ECO:0000256" key="5">
    <source>
        <dbReference type="ARBA" id="ARBA00022989"/>
    </source>
</evidence>
<dbReference type="AlphaFoldDB" id="A0A8I6SST8"/>
<sequence length="356" mass="41024">MSSKRNRRKEEVPLRYTKNHWNRIFNTYDHDHDGKIPISQFTLELTRDNNIDRDVLEDLLRKADENGDDFITFPEFYQLIKSREGTTVKRIFSNYIIHTIPGRRQIVRSDEIDGEYEEEYSCTPPTLCMIIVSLIEIGVFIFDFYNQRGANVTNTPASHLFIYNPHRRKEAWRFLTYMFVHVGFFHLLVNVVVQLLLGIPLEMVHGWWRVLVIYLAGVCAGSLGTSIADPSVYLAGASGGVYAIITAHIATLIMNWSEMQFAKWQLIVLLTLITLDVGSAVRNRYVLHVNMQIGYAAHLAGAIAGFLVGIYVLRNLHVRSWEKTLWWFALFLYLVLMVAGIVVNIVFPSYFPEQTV</sequence>
<evidence type="ECO:0000256" key="4">
    <source>
        <dbReference type="ARBA" id="ARBA00022837"/>
    </source>
</evidence>
<keyword evidence="5 7" id="KW-1133">Transmembrane helix</keyword>
<feature type="transmembrane region" description="Helical" evidence="7">
    <location>
        <begin position="232"/>
        <end position="256"/>
    </location>
</feature>
<dbReference type="SUPFAM" id="SSF144091">
    <property type="entry name" value="Rhomboid-like"/>
    <property type="match status" value="1"/>
</dbReference>
<dbReference type="OrthoDB" id="418595at2759"/>
<keyword evidence="10" id="KW-1185">Reference proteome</keyword>
<proteinExistence type="inferred from homology"/>
<evidence type="ECO:0000313" key="9">
    <source>
        <dbReference type="EnsemblMetazoa" id="XP_024085211.1"/>
    </source>
</evidence>
<evidence type="ECO:0000256" key="6">
    <source>
        <dbReference type="ARBA" id="ARBA00023136"/>
    </source>
</evidence>
<dbReference type="EnsemblMetazoa" id="XM_014388155.2">
    <property type="protein sequence ID" value="XP_014243641.1"/>
    <property type="gene ID" value="LOC106663355"/>
</dbReference>
<dbReference type="GO" id="GO:0016020">
    <property type="term" value="C:membrane"/>
    <property type="evidence" value="ECO:0007669"/>
    <property type="project" value="UniProtKB-SubCell"/>
</dbReference>
<dbReference type="SMART" id="SM00054">
    <property type="entry name" value="EFh"/>
    <property type="match status" value="2"/>
</dbReference>
<dbReference type="Proteomes" id="UP000494040">
    <property type="component" value="Unassembled WGS sequence"/>
</dbReference>
<dbReference type="GO" id="GO:0004252">
    <property type="term" value="F:serine-type endopeptidase activity"/>
    <property type="evidence" value="ECO:0007669"/>
    <property type="project" value="InterPro"/>
</dbReference>
<dbReference type="InterPro" id="IPR018247">
    <property type="entry name" value="EF_Hand_1_Ca_BS"/>
</dbReference>
<name>A0A8I6SST8_CIMLE</name>
<dbReference type="PANTHER" id="PTHR45840:SF8">
    <property type="entry name" value="RHOMBOID PROTEASE"/>
    <property type="match status" value="1"/>
</dbReference>
<dbReference type="InterPro" id="IPR002048">
    <property type="entry name" value="EF_hand_dom"/>
</dbReference>
<evidence type="ECO:0000313" key="10">
    <source>
        <dbReference type="Proteomes" id="UP000494040"/>
    </source>
</evidence>
<dbReference type="PANTHER" id="PTHR45840">
    <property type="entry name" value="RHOMBOID-RELATED PROTEIN"/>
    <property type="match status" value="1"/>
</dbReference>
<dbReference type="KEGG" id="clec:106663355"/>
<dbReference type="Pfam" id="PF01694">
    <property type="entry name" value="Rhomboid"/>
    <property type="match status" value="1"/>
</dbReference>
<dbReference type="InterPro" id="IPR011992">
    <property type="entry name" value="EF-hand-dom_pair"/>
</dbReference>
<dbReference type="EnsemblMetazoa" id="XM_024229443.1">
    <property type="protein sequence ID" value="XP_024085211.1"/>
    <property type="gene ID" value="LOC106663355"/>
</dbReference>
<dbReference type="Gene3D" id="1.20.1540.10">
    <property type="entry name" value="Rhomboid-like"/>
    <property type="match status" value="1"/>
</dbReference>
<evidence type="ECO:0000256" key="3">
    <source>
        <dbReference type="ARBA" id="ARBA00022692"/>
    </source>
</evidence>
<dbReference type="Pfam" id="PF13499">
    <property type="entry name" value="EF-hand_7"/>
    <property type="match status" value="1"/>
</dbReference>
<dbReference type="InterPro" id="IPR022764">
    <property type="entry name" value="Peptidase_S54_rhomboid_dom"/>
</dbReference>
<feature type="domain" description="EF-hand" evidence="8">
    <location>
        <begin position="51"/>
        <end position="86"/>
    </location>
</feature>
<evidence type="ECO:0000256" key="7">
    <source>
        <dbReference type="SAM" id="Phobius"/>
    </source>
</evidence>
<comment type="subcellular location">
    <subcellularLocation>
        <location evidence="1">Membrane</location>
        <topology evidence="1">Multi-pass membrane protein</topology>
    </subcellularLocation>
</comment>
<evidence type="ECO:0000256" key="2">
    <source>
        <dbReference type="ARBA" id="ARBA00009045"/>
    </source>
</evidence>
<keyword evidence="6 7" id="KW-0472">Membrane</keyword>
<dbReference type="Gene3D" id="1.10.238.10">
    <property type="entry name" value="EF-hand"/>
    <property type="match status" value="1"/>
</dbReference>
<reference evidence="9" key="1">
    <citation type="submission" date="2022-01" db="UniProtKB">
        <authorList>
            <consortium name="EnsemblMetazoa"/>
        </authorList>
    </citation>
    <scope>IDENTIFICATION</scope>
</reference>
<dbReference type="InterPro" id="IPR035952">
    <property type="entry name" value="Rhomboid-like_sf"/>
</dbReference>
<dbReference type="OMA" id="WIAVIFY"/>
<accession>A0A8I6SST8</accession>
<dbReference type="PROSITE" id="PS00018">
    <property type="entry name" value="EF_HAND_1"/>
    <property type="match status" value="1"/>
</dbReference>
<evidence type="ECO:0000259" key="8">
    <source>
        <dbReference type="PROSITE" id="PS50222"/>
    </source>
</evidence>
<dbReference type="EnsemblMetazoa" id="XM_014388157.2">
    <property type="protein sequence ID" value="XP_014243643.1"/>
    <property type="gene ID" value="LOC106663355"/>
</dbReference>
<feature type="transmembrane region" description="Helical" evidence="7">
    <location>
        <begin position="293"/>
        <end position="313"/>
    </location>
</feature>
<dbReference type="PROSITE" id="PS50222">
    <property type="entry name" value="EF_HAND_2"/>
    <property type="match status" value="1"/>
</dbReference>
<dbReference type="SUPFAM" id="SSF47473">
    <property type="entry name" value="EF-hand"/>
    <property type="match status" value="1"/>
</dbReference>
<keyword evidence="4" id="KW-0106">Calcium</keyword>
<feature type="transmembrane region" description="Helical" evidence="7">
    <location>
        <begin position="262"/>
        <end position="281"/>
    </location>
</feature>
<gene>
    <name evidence="9" type="primary">106663355</name>
</gene>
<dbReference type="InterPro" id="IPR051739">
    <property type="entry name" value="Rhomboid_IM_Serine_Proteases"/>
</dbReference>
<feature type="transmembrane region" description="Helical" evidence="7">
    <location>
        <begin position="325"/>
        <end position="347"/>
    </location>
</feature>
<keyword evidence="3 7" id="KW-0812">Transmembrane</keyword>